<accession>A0A8R1V3Z5</accession>
<dbReference type="AlphaFoldDB" id="A0A454XU90"/>
<gene>
    <name evidence="2" type="primary">WBGene00283996</name>
</gene>
<evidence type="ECO:0000313" key="3">
    <source>
        <dbReference type="Proteomes" id="UP000005239"/>
    </source>
</evidence>
<dbReference type="OrthoDB" id="6074324at2759"/>
<dbReference type="Proteomes" id="UP000005239">
    <property type="component" value="Unassembled WGS sequence"/>
</dbReference>
<dbReference type="PANTHER" id="PTHR33845:SF1">
    <property type="entry name" value="C2H2-TYPE DOMAIN-CONTAINING PROTEIN"/>
    <property type="match status" value="1"/>
</dbReference>
<accession>A0A454XU90</accession>
<dbReference type="PANTHER" id="PTHR33845">
    <property type="entry name" value="C2H2-TYPE DOMAIN-CONTAINING PROTEIN"/>
    <property type="match status" value="1"/>
</dbReference>
<keyword evidence="3" id="KW-1185">Reference proteome</keyword>
<reference evidence="2" key="2">
    <citation type="submission" date="2022-06" db="UniProtKB">
        <authorList>
            <consortium name="EnsemblMetazoa"/>
        </authorList>
    </citation>
    <scope>IDENTIFICATION</scope>
    <source>
        <strain evidence="2">PS312</strain>
    </source>
</reference>
<dbReference type="EnsemblMetazoa" id="PPA45627.1">
    <property type="protein sequence ID" value="PPA45627.1"/>
    <property type="gene ID" value="WBGene00283996"/>
</dbReference>
<organism evidence="2 3">
    <name type="scientific">Pristionchus pacificus</name>
    <name type="common">Parasitic nematode worm</name>
    <dbReference type="NCBI Taxonomy" id="54126"/>
    <lineage>
        <taxon>Eukaryota</taxon>
        <taxon>Metazoa</taxon>
        <taxon>Ecdysozoa</taxon>
        <taxon>Nematoda</taxon>
        <taxon>Chromadorea</taxon>
        <taxon>Rhabditida</taxon>
        <taxon>Rhabditina</taxon>
        <taxon>Diplogasteromorpha</taxon>
        <taxon>Diplogasteroidea</taxon>
        <taxon>Neodiplogasteridae</taxon>
        <taxon>Pristionchus</taxon>
    </lineage>
</organism>
<reference evidence="3" key="1">
    <citation type="journal article" date="2008" name="Nat. Genet.">
        <title>The Pristionchus pacificus genome provides a unique perspective on nematode lifestyle and parasitism.</title>
        <authorList>
            <person name="Dieterich C."/>
            <person name="Clifton S.W."/>
            <person name="Schuster L.N."/>
            <person name="Chinwalla A."/>
            <person name="Delehaunty K."/>
            <person name="Dinkelacker I."/>
            <person name="Fulton L."/>
            <person name="Fulton R."/>
            <person name="Godfrey J."/>
            <person name="Minx P."/>
            <person name="Mitreva M."/>
            <person name="Roeseler W."/>
            <person name="Tian H."/>
            <person name="Witte H."/>
            <person name="Yang S.P."/>
            <person name="Wilson R.K."/>
            <person name="Sommer R.J."/>
        </authorList>
    </citation>
    <scope>NUCLEOTIDE SEQUENCE [LARGE SCALE GENOMIC DNA]</scope>
    <source>
        <strain evidence="3">PS312</strain>
    </source>
</reference>
<evidence type="ECO:0000313" key="2">
    <source>
        <dbReference type="EnsemblMetazoa" id="PPA45627.1"/>
    </source>
</evidence>
<proteinExistence type="predicted"/>
<protein>
    <submittedName>
        <fullName evidence="2">Uncharacterized protein</fullName>
    </submittedName>
</protein>
<feature type="region of interest" description="Disordered" evidence="1">
    <location>
        <begin position="253"/>
        <end position="277"/>
    </location>
</feature>
<feature type="region of interest" description="Disordered" evidence="1">
    <location>
        <begin position="196"/>
        <end position="234"/>
    </location>
</feature>
<evidence type="ECO:0000256" key="1">
    <source>
        <dbReference type="SAM" id="MobiDB-lite"/>
    </source>
</evidence>
<name>A0A454XU90_PRIPA</name>
<sequence length="277" mass="31641">MTAFEYEKDGVRMWRSLEVGVGKKVPYKNLIPNDARLFVERSGGALSDDAFWVKMGDPHYIEKEEEHEEEEDEDAQCVSKKEKKCVKRPKLESSLYRCPIESCSQEFLSERNPVKMKQLEVSLTILNAMESPLPMGWALSERKKSERFPDSVKSFLKKLYDEGERTGVKIDAREAKHQIAGVYAGFKRTKLNKIARAKASGSRGKRDAHPEPEPDEVNDLLANDQYEGDSELEYETEPLFDVTDLMRIALTREHNNLWSKEGEKGGTEDGKGEAMEE</sequence>